<dbReference type="AlphaFoldDB" id="A0AAD1Y3J5"/>
<feature type="repeat" description="WD" evidence="1">
    <location>
        <begin position="268"/>
        <end position="302"/>
    </location>
</feature>
<comment type="caution">
    <text evidence="3">The sequence shown here is derived from an EMBL/GenBank/DDBJ whole genome shotgun (WGS) entry which is preliminary data.</text>
</comment>
<proteinExistence type="predicted"/>
<keyword evidence="1" id="KW-0853">WD repeat</keyword>
<organism evidence="3 4">
    <name type="scientific">Euplotes crassus</name>
    <dbReference type="NCBI Taxonomy" id="5936"/>
    <lineage>
        <taxon>Eukaryota</taxon>
        <taxon>Sar</taxon>
        <taxon>Alveolata</taxon>
        <taxon>Ciliophora</taxon>
        <taxon>Intramacronucleata</taxon>
        <taxon>Spirotrichea</taxon>
        <taxon>Hypotrichia</taxon>
        <taxon>Euplotida</taxon>
        <taxon>Euplotidae</taxon>
        <taxon>Moneuplotes</taxon>
    </lineage>
</organism>
<dbReference type="Gene3D" id="2.130.10.10">
    <property type="entry name" value="YVTN repeat-like/Quinoprotein amine dehydrogenase"/>
    <property type="match status" value="2"/>
</dbReference>
<name>A0AAD1Y3J5_EUPCR</name>
<evidence type="ECO:0000256" key="1">
    <source>
        <dbReference type="PROSITE-ProRule" id="PRU00221"/>
    </source>
</evidence>
<dbReference type="PROSITE" id="PS50082">
    <property type="entry name" value="WD_REPEATS_2"/>
    <property type="match status" value="1"/>
</dbReference>
<dbReference type="PANTHER" id="PTHR19847">
    <property type="entry name" value="DDB1- AND CUL4-ASSOCIATED FACTOR 11"/>
    <property type="match status" value="1"/>
</dbReference>
<evidence type="ECO:0000313" key="4">
    <source>
        <dbReference type="Proteomes" id="UP001295684"/>
    </source>
</evidence>
<dbReference type="PANTHER" id="PTHR19847:SF7">
    <property type="entry name" value="DDB1- AND CUL4-ASSOCIATED FACTOR 11"/>
    <property type="match status" value="1"/>
</dbReference>
<keyword evidence="4" id="KW-1185">Reference proteome</keyword>
<gene>
    <name evidence="3" type="ORF">ECRASSUSDP1_LOCUS25513</name>
</gene>
<evidence type="ECO:0000313" key="3">
    <source>
        <dbReference type="EMBL" id="CAI2383994.1"/>
    </source>
</evidence>
<dbReference type="GO" id="GO:0043161">
    <property type="term" value="P:proteasome-mediated ubiquitin-dependent protein catabolic process"/>
    <property type="evidence" value="ECO:0007669"/>
    <property type="project" value="TreeGrafter"/>
</dbReference>
<protein>
    <submittedName>
        <fullName evidence="3">Uncharacterized protein</fullName>
    </submittedName>
</protein>
<dbReference type="EMBL" id="CAMPGE010026299">
    <property type="protein sequence ID" value="CAI2383994.1"/>
    <property type="molecule type" value="Genomic_DNA"/>
</dbReference>
<dbReference type="InterPro" id="IPR036322">
    <property type="entry name" value="WD40_repeat_dom_sf"/>
</dbReference>
<sequence length="467" mass="53047">MEKLSDSELYELETQTEEQSPPSFTLMKRKQRVCRRYASKCIIGGKPADGNDEAQEKLLSTILPNTIEKKIDLPKHKLISGSAISRDGRYYIVGGRNYLSVFDSITGEYQLKKSCKLSNIAHHLTSIDYNDYSQKILVTTLNEKVQIHNLELDVEEASYMKLKECPAGHFLLEYDDNRCAVFDTKFSEKDGSKCIVLLNNGFSICDLEENKVITNVANGHWEEVNSVMTKPFGLSENTIVTGGDDALVNIYDKRTIGSKEGNKACGKFFGHNAGITSVDITESGNYIASNGKDQLIKLWDIRKALPQDIYTKTKRKYIDFDYRNTSFNKSKRFVHEADNSVYTFKGHTTHYTQIRCKFSPSSWTNERFIASGSFCGCTIIYDTYTGEKLGALAPASKSIAKIPTWHPLERKLMSTSENKFFIYEHDPEKTTLKSCVGKVDLHSKIQRKFKKLQKEEVKHHTVDSCKN</sequence>
<accession>A0AAD1Y3J5</accession>
<dbReference type="InterPro" id="IPR001680">
    <property type="entry name" value="WD40_rpt"/>
</dbReference>
<dbReference type="Proteomes" id="UP001295684">
    <property type="component" value="Unassembled WGS sequence"/>
</dbReference>
<dbReference type="InterPro" id="IPR015943">
    <property type="entry name" value="WD40/YVTN_repeat-like_dom_sf"/>
</dbReference>
<dbReference type="SMART" id="SM00320">
    <property type="entry name" value="WD40"/>
    <property type="match status" value="5"/>
</dbReference>
<feature type="region of interest" description="Disordered" evidence="2">
    <location>
        <begin position="1"/>
        <end position="23"/>
    </location>
</feature>
<dbReference type="GO" id="GO:0080008">
    <property type="term" value="C:Cul4-RING E3 ubiquitin ligase complex"/>
    <property type="evidence" value="ECO:0007669"/>
    <property type="project" value="TreeGrafter"/>
</dbReference>
<reference evidence="3" key="1">
    <citation type="submission" date="2023-07" db="EMBL/GenBank/DDBJ databases">
        <authorList>
            <consortium name="AG Swart"/>
            <person name="Singh M."/>
            <person name="Singh A."/>
            <person name="Seah K."/>
            <person name="Emmerich C."/>
        </authorList>
    </citation>
    <scope>NUCLEOTIDE SEQUENCE</scope>
    <source>
        <strain evidence="3">DP1</strain>
    </source>
</reference>
<dbReference type="Pfam" id="PF00400">
    <property type="entry name" value="WD40"/>
    <property type="match status" value="1"/>
</dbReference>
<evidence type="ECO:0000256" key="2">
    <source>
        <dbReference type="SAM" id="MobiDB-lite"/>
    </source>
</evidence>
<dbReference type="SUPFAM" id="SSF50978">
    <property type="entry name" value="WD40 repeat-like"/>
    <property type="match status" value="1"/>
</dbReference>
<dbReference type="PROSITE" id="PS50294">
    <property type="entry name" value="WD_REPEATS_REGION"/>
    <property type="match status" value="1"/>
</dbReference>
<dbReference type="InterPro" id="IPR051859">
    <property type="entry name" value="DCAF"/>
</dbReference>